<evidence type="ECO:0000313" key="2">
    <source>
        <dbReference type="Proteomes" id="UP001168821"/>
    </source>
</evidence>
<keyword evidence="2" id="KW-1185">Reference proteome</keyword>
<comment type="caution">
    <text evidence="1">The sequence shown here is derived from an EMBL/GenBank/DDBJ whole genome shotgun (WGS) entry which is preliminary data.</text>
</comment>
<dbReference type="EMBL" id="JALNTZ010000004">
    <property type="protein sequence ID" value="KAJ3655340.1"/>
    <property type="molecule type" value="Genomic_DNA"/>
</dbReference>
<dbReference type="AlphaFoldDB" id="A0AA38MFP1"/>
<accession>A0AA38MFP1</accession>
<name>A0AA38MFP1_9CUCU</name>
<evidence type="ECO:0000313" key="1">
    <source>
        <dbReference type="EMBL" id="KAJ3655340.1"/>
    </source>
</evidence>
<proteinExistence type="predicted"/>
<reference evidence="1" key="1">
    <citation type="journal article" date="2023" name="G3 (Bethesda)">
        <title>Whole genome assemblies of Zophobas morio and Tenebrio molitor.</title>
        <authorList>
            <person name="Kaur S."/>
            <person name="Stinson S.A."/>
            <person name="diCenzo G.C."/>
        </authorList>
    </citation>
    <scope>NUCLEOTIDE SEQUENCE</scope>
    <source>
        <strain evidence="1">QUZm001</strain>
    </source>
</reference>
<sequence>MGSLIGEFPPPSPLLVDQQFQLTASSLAHDLLVTSSSYLKSPQLYSLGCIVRPQPPQKEHCHGQSGEGTSASIRHCISSRNRVNLLT</sequence>
<dbReference type="Proteomes" id="UP001168821">
    <property type="component" value="Unassembled WGS sequence"/>
</dbReference>
<gene>
    <name evidence="1" type="ORF">Zmor_014474</name>
</gene>
<organism evidence="1 2">
    <name type="scientific">Zophobas morio</name>
    <dbReference type="NCBI Taxonomy" id="2755281"/>
    <lineage>
        <taxon>Eukaryota</taxon>
        <taxon>Metazoa</taxon>
        <taxon>Ecdysozoa</taxon>
        <taxon>Arthropoda</taxon>
        <taxon>Hexapoda</taxon>
        <taxon>Insecta</taxon>
        <taxon>Pterygota</taxon>
        <taxon>Neoptera</taxon>
        <taxon>Endopterygota</taxon>
        <taxon>Coleoptera</taxon>
        <taxon>Polyphaga</taxon>
        <taxon>Cucujiformia</taxon>
        <taxon>Tenebrionidae</taxon>
        <taxon>Zophobas</taxon>
    </lineage>
</organism>
<protein>
    <submittedName>
        <fullName evidence="1">Uncharacterized protein</fullName>
    </submittedName>
</protein>